<organism evidence="2 3">
    <name type="scientific">Penicillium cf. griseofulvum</name>
    <dbReference type="NCBI Taxonomy" id="2972120"/>
    <lineage>
        <taxon>Eukaryota</taxon>
        <taxon>Fungi</taxon>
        <taxon>Dikarya</taxon>
        <taxon>Ascomycota</taxon>
        <taxon>Pezizomycotina</taxon>
        <taxon>Eurotiomycetes</taxon>
        <taxon>Eurotiomycetidae</taxon>
        <taxon>Eurotiales</taxon>
        <taxon>Aspergillaceae</taxon>
        <taxon>Penicillium</taxon>
    </lineage>
</organism>
<evidence type="ECO:0000313" key="2">
    <source>
        <dbReference type="EMBL" id="KAJ5206155.1"/>
    </source>
</evidence>
<feature type="region of interest" description="Disordered" evidence="1">
    <location>
        <begin position="85"/>
        <end position="113"/>
    </location>
</feature>
<protein>
    <submittedName>
        <fullName evidence="2">Uncharacterized protein</fullName>
    </submittedName>
</protein>
<dbReference type="Proteomes" id="UP001150879">
    <property type="component" value="Unassembled WGS sequence"/>
</dbReference>
<proteinExistence type="predicted"/>
<reference evidence="2" key="2">
    <citation type="journal article" date="2023" name="IMA Fungus">
        <title>Comparative genomic study of the Penicillium genus elucidates a diverse pangenome and 15 lateral gene transfer events.</title>
        <authorList>
            <person name="Petersen C."/>
            <person name="Sorensen T."/>
            <person name="Nielsen M.R."/>
            <person name="Sondergaard T.E."/>
            <person name="Sorensen J.L."/>
            <person name="Fitzpatrick D.A."/>
            <person name="Frisvad J.C."/>
            <person name="Nielsen K.L."/>
        </authorList>
    </citation>
    <scope>NUCLEOTIDE SEQUENCE</scope>
    <source>
        <strain evidence="2">IBT 16849</strain>
    </source>
</reference>
<accession>A0A9W9MRL1</accession>
<name>A0A9W9MRL1_9EURO</name>
<reference evidence="2" key="1">
    <citation type="submission" date="2022-11" db="EMBL/GenBank/DDBJ databases">
        <authorList>
            <person name="Petersen C."/>
        </authorList>
    </citation>
    <scope>NUCLEOTIDE SEQUENCE</scope>
    <source>
        <strain evidence="2">IBT 16849</strain>
    </source>
</reference>
<gene>
    <name evidence="2" type="ORF">N7472_002603</name>
</gene>
<evidence type="ECO:0000313" key="3">
    <source>
        <dbReference type="Proteomes" id="UP001150879"/>
    </source>
</evidence>
<feature type="compositionally biased region" description="Low complexity" evidence="1">
    <location>
        <begin position="85"/>
        <end position="95"/>
    </location>
</feature>
<sequence>MTLPSRQSDFDARFLRRLVATKVTTFYDFDPLQQPVSPLAASPSPASLATDSLATDSLATDSLATDSLATDSLATDSLAPASLTTASSVTAPTLSFPGPPPPREQPHVDYHGKALGEGYSSHIGRCRNGRWISYDSW</sequence>
<evidence type="ECO:0000256" key="1">
    <source>
        <dbReference type="SAM" id="MobiDB-lite"/>
    </source>
</evidence>
<feature type="compositionally biased region" description="Basic and acidic residues" evidence="1">
    <location>
        <begin position="104"/>
        <end position="113"/>
    </location>
</feature>
<keyword evidence="3" id="KW-1185">Reference proteome</keyword>
<comment type="caution">
    <text evidence="2">The sequence shown here is derived from an EMBL/GenBank/DDBJ whole genome shotgun (WGS) entry which is preliminary data.</text>
</comment>
<dbReference type="EMBL" id="JAPQKP010000002">
    <property type="protein sequence ID" value="KAJ5206155.1"/>
    <property type="molecule type" value="Genomic_DNA"/>
</dbReference>
<dbReference type="AlphaFoldDB" id="A0A9W9MRL1"/>